<organism evidence="6 7">
    <name type="scientific">Malassezia globosa (strain ATCC MYA-4612 / CBS 7966)</name>
    <name type="common">Dandruff-associated fungus</name>
    <dbReference type="NCBI Taxonomy" id="425265"/>
    <lineage>
        <taxon>Eukaryota</taxon>
        <taxon>Fungi</taxon>
        <taxon>Dikarya</taxon>
        <taxon>Basidiomycota</taxon>
        <taxon>Ustilaginomycotina</taxon>
        <taxon>Malasseziomycetes</taxon>
        <taxon>Malasseziales</taxon>
        <taxon>Malasseziaceae</taxon>
        <taxon>Malassezia</taxon>
    </lineage>
</organism>
<accession>A8Q691</accession>
<reference evidence="6 7" key="1">
    <citation type="journal article" date="2007" name="Proc. Natl. Acad. Sci. U.S.A.">
        <title>Dandruff-associated Malassezia genomes reveal convergent and divergent virulence traits shared with plant and human fungal pathogens.</title>
        <authorList>
            <person name="Xu J."/>
            <person name="Saunders C.W."/>
            <person name="Hu P."/>
            <person name="Grant R.A."/>
            <person name="Boekhout T."/>
            <person name="Kuramae E.E."/>
            <person name="Kronstad J.W."/>
            <person name="Deangelis Y.M."/>
            <person name="Reeder N.L."/>
            <person name="Johnstone K.R."/>
            <person name="Leland M."/>
            <person name="Fieno A.M."/>
            <person name="Begley W.M."/>
            <person name="Sun Y."/>
            <person name="Lacey M.P."/>
            <person name="Chaudhary T."/>
            <person name="Keough T."/>
            <person name="Chu L."/>
            <person name="Sears R."/>
            <person name="Yuan B."/>
            <person name="Dawson T.L.Jr."/>
        </authorList>
    </citation>
    <scope>NUCLEOTIDE SEQUENCE [LARGE SCALE GENOMIC DNA]</scope>
    <source>
        <strain evidence="7">ATCC MYA-4612 / CBS 7966</strain>
    </source>
</reference>
<dbReference type="SUPFAM" id="SSF51430">
    <property type="entry name" value="NAD(P)-linked oxidoreductase"/>
    <property type="match status" value="1"/>
</dbReference>
<evidence type="ECO:0000256" key="1">
    <source>
        <dbReference type="ARBA" id="ARBA00023002"/>
    </source>
</evidence>
<dbReference type="InterPro" id="IPR020471">
    <property type="entry name" value="AKR"/>
</dbReference>
<evidence type="ECO:0000259" key="5">
    <source>
        <dbReference type="Pfam" id="PF00248"/>
    </source>
</evidence>
<dbReference type="Proteomes" id="UP000008837">
    <property type="component" value="Unassembled WGS sequence"/>
</dbReference>
<evidence type="ECO:0000313" key="7">
    <source>
        <dbReference type="Proteomes" id="UP000008837"/>
    </source>
</evidence>
<feature type="binding site" evidence="3">
    <location>
        <position position="112"/>
    </location>
    <ligand>
        <name>substrate</name>
    </ligand>
</feature>
<dbReference type="RefSeq" id="XP_001729901.1">
    <property type="nucleotide sequence ID" value="XM_001729849.1"/>
</dbReference>
<dbReference type="KEGG" id="mgl:MGL_2887"/>
<dbReference type="EMBL" id="AAYY01000010">
    <property type="protein sequence ID" value="EDP42687.1"/>
    <property type="molecule type" value="Genomic_DNA"/>
</dbReference>
<evidence type="ECO:0000256" key="3">
    <source>
        <dbReference type="PIRSR" id="PIRSR000097-2"/>
    </source>
</evidence>
<dbReference type="PIRSF" id="PIRSF000097">
    <property type="entry name" value="AKR"/>
    <property type="match status" value="1"/>
</dbReference>
<dbReference type="GeneID" id="5854208"/>
<dbReference type="InterPro" id="IPR023210">
    <property type="entry name" value="NADP_OxRdtase_dom"/>
</dbReference>
<dbReference type="Pfam" id="PF00248">
    <property type="entry name" value="Aldo_ket_red"/>
    <property type="match status" value="1"/>
</dbReference>
<gene>
    <name evidence="6" type="ORF">MGL_2887</name>
</gene>
<proteinExistence type="predicted"/>
<evidence type="ECO:0000313" key="6">
    <source>
        <dbReference type="EMBL" id="EDP42687.1"/>
    </source>
</evidence>
<feature type="site" description="Lowers pKa of active site Tyr" evidence="4">
    <location>
        <position position="81"/>
    </location>
</feature>
<comment type="caution">
    <text evidence="6">The sequence shown here is derived from an EMBL/GenBank/DDBJ whole genome shotgun (WGS) entry which is preliminary data.</text>
</comment>
<dbReference type="OMA" id="CACHKDY"/>
<dbReference type="CDD" id="cd19071">
    <property type="entry name" value="AKR_AKR1-5-like"/>
    <property type="match status" value="1"/>
</dbReference>
<dbReference type="PRINTS" id="PR00069">
    <property type="entry name" value="ALDKETRDTASE"/>
</dbReference>
<feature type="active site" description="Proton donor" evidence="2">
    <location>
        <position position="56"/>
    </location>
</feature>
<dbReference type="InParanoid" id="A8Q691"/>
<dbReference type="GO" id="GO:0016616">
    <property type="term" value="F:oxidoreductase activity, acting on the CH-OH group of donors, NAD or NADP as acceptor"/>
    <property type="evidence" value="ECO:0007669"/>
    <property type="project" value="UniProtKB-ARBA"/>
</dbReference>
<evidence type="ECO:0000256" key="2">
    <source>
        <dbReference type="PIRSR" id="PIRSR000097-1"/>
    </source>
</evidence>
<name>A8Q691_MALGO</name>
<dbReference type="PANTHER" id="PTHR11732">
    <property type="entry name" value="ALDO/KETO REDUCTASE"/>
    <property type="match status" value="1"/>
</dbReference>
<dbReference type="OrthoDB" id="5945798at2759"/>
<feature type="domain" description="NADP-dependent oxidoreductase" evidence="5">
    <location>
        <begin position="39"/>
        <end position="278"/>
    </location>
</feature>
<protein>
    <recommendedName>
        <fullName evidence="5">NADP-dependent oxidoreductase domain-containing protein</fullName>
    </recommendedName>
</protein>
<dbReference type="AlphaFoldDB" id="A8Q691"/>
<dbReference type="VEuPathDB" id="FungiDB:MGL_2887"/>
<evidence type="ECO:0000256" key="4">
    <source>
        <dbReference type="PIRSR" id="PIRSR000097-3"/>
    </source>
</evidence>
<keyword evidence="7" id="KW-1185">Reference proteome</keyword>
<dbReference type="Gene3D" id="3.20.20.100">
    <property type="entry name" value="NADP-dependent oxidoreductase domain"/>
    <property type="match status" value="1"/>
</dbReference>
<sequence length="319" mass="35764">MSADTYSPPHATLNTGAKVSMVALGCFNDKDPNGIVPGIEAATKVGYTHFDTATFYQNENAVGATLRASRIPRESLFVTTKLSNFDHHRVEEAFDKSLNELGLDYIDMYLMHWPQANKDGDFFATDDTISFVDTWRQMEKLLDSRAGKVKAIGVSNFSLKNLTELLKYARIVPAMNQIETHPYNQDRELVQFCQDKGIVVSAYSPLGFANSPMLQDQDIVSVAEELGHGITPANVLLSWNVQRGVVVLPKSSHAERVKENFRLVRLNAAQVQKIDNISNDPKRRHQRLCTLYDSKTNTCLGWTYEQLGWEIPPVKPALS</sequence>
<keyword evidence="1" id="KW-0560">Oxidoreductase</keyword>
<dbReference type="InterPro" id="IPR036812">
    <property type="entry name" value="NAD(P)_OxRdtase_dom_sf"/>
</dbReference>
<dbReference type="FunFam" id="3.20.20.100:FF:000002">
    <property type="entry name" value="2,5-diketo-D-gluconic acid reductase A"/>
    <property type="match status" value="1"/>
</dbReference>
<dbReference type="STRING" id="425265.A8Q691"/>